<feature type="compositionally biased region" description="Polar residues" evidence="1">
    <location>
        <begin position="264"/>
        <end position="273"/>
    </location>
</feature>
<reference evidence="3 4" key="1">
    <citation type="submission" date="2020-06" db="EMBL/GenBank/DDBJ databases">
        <title>Transcriptomic and genomic resources for Thalictrum thalictroides and T. hernandezii: Facilitating candidate gene discovery in an emerging model plant lineage.</title>
        <authorList>
            <person name="Arias T."/>
            <person name="Riano-Pachon D.M."/>
            <person name="Di Stilio V.S."/>
        </authorList>
    </citation>
    <scope>NUCLEOTIDE SEQUENCE [LARGE SCALE GENOMIC DNA]</scope>
    <source>
        <strain evidence="4">cv. WT478/WT964</strain>
        <tissue evidence="3">Leaves</tissue>
    </source>
</reference>
<dbReference type="Pfam" id="PF00249">
    <property type="entry name" value="Myb_DNA-binding"/>
    <property type="match status" value="1"/>
</dbReference>
<evidence type="ECO:0000259" key="2">
    <source>
        <dbReference type="PROSITE" id="PS51293"/>
    </source>
</evidence>
<evidence type="ECO:0000313" key="4">
    <source>
        <dbReference type="Proteomes" id="UP000554482"/>
    </source>
</evidence>
<comment type="caution">
    <text evidence="3">The sequence shown here is derived from an EMBL/GenBank/DDBJ whole genome shotgun (WGS) entry which is preliminary data.</text>
</comment>
<dbReference type="SUPFAM" id="SSF46689">
    <property type="entry name" value="Homeodomain-like"/>
    <property type="match status" value="1"/>
</dbReference>
<dbReference type="SMART" id="SM00717">
    <property type="entry name" value="SANT"/>
    <property type="match status" value="1"/>
</dbReference>
<keyword evidence="4" id="KW-1185">Reference proteome</keyword>
<feature type="compositionally biased region" description="Acidic residues" evidence="1">
    <location>
        <begin position="182"/>
        <end position="191"/>
    </location>
</feature>
<feature type="domain" description="SANT" evidence="2">
    <location>
        <begin position="9"/>
        <end position="67"/>
    </location>
</feature>
<dbReference type="AlphaFoldDB" id="A0A7J6W302"/>
<dbReference type="InterPro" id="IPR001005">
    <property type="entry name" value="SANT/Myb"/>
</dbReference>
<dbReference type="CDD" id="cd00167">
    <property type="entry name" value="SANT"/>
    <property type="match status" value="1"/>
</dbReference>
<organism evidence="3 4">
    <name type="scientific">Thalictrum thalictroides</name>
    <name type="common">Rue-anemone</name>
    <name type="synonym">Anemone thalictroides</name>
    <dbReference type="NCBI Taxonomy" id="46969"/>
    <lineage>
        <taxon>Eukaryota</taxon>
        <taxon>Viridiplantae</taxon>
        <taxon>Streptophyta</taxon>
        <taxon>Embryophyta</taxon>
        <taxon>Tracheophyta</taxon>
        <taxon>Spermatophyta</taxon>
        <taxon>Magnoliopsida</taxon>
        <taxon>Ranunculales</taxon>
        <taxon>Ranunculaceae</taxon>
        <taxon>Thalictroideae</taxon>
        <taxon>Thalictrum</taxon>
    </lineage>
</organism>
<proteinExistence type="predicted"/>
<feature type="compositionally biased region" description="Basic and acidic residues" evidence="1">
    <location>
        <begin position="114"/>
        <end position="137"/>
    </location>
</feature>
<dbReference type="OrthoDB" id="1742084at2759"/>
<dbReference type="PROSITE" id="PS51293">
    <property type="entry name" value="SANT"/>
    <property type="match status" value="1"/>
</dbReference>
<evidence type="ECO:0000313" key="3">
    <source>
        <dbReference type="EMBL" id="KAF5190922.1"/>
    </source>
</evidence>
<gene>
    <name evidence="3" type="ORF">FRX31_019491</name>
</gene>
<name>A0A7J6W302_THATH</name>
<dbReference type="InterPro" id="IPR009057">
    <property type="entry name" value="Homeodomain-like_sf"/>
</dbReference>
<sequence>MAEAEETRDNNEIWGTWEELLLVSAVNKHGIKNWDSVAMEIQNRTPNFILTPHICKQKYQQLRRRFNETDNDNNDNTIPWLDELRKLRVAELRREVQQYDVSIVSLQLKVKRLTEERERSPQVKPDLDTTQREKPISGEDSDRDNQSFNESNSTDPKTEKQVTDGVDESDKPKPNKIVAGDGPDELDPVTADEDKRVVVVEEGSWNGSSETINIAKDSVVSQTLQKSSEPIKNREAGDSGELWESVESKGVEAEEEEGTKENSDVQSSANLSMKNRRKTDIVVSVSSSGDGSPDNDEISPAIKRISVKSQPLAKFLEMIKSHKYGYVFERRLESQVFLP</sequence>
<dbReference type="EMBL" id="JABWDY010023418">
    <property type="protein sequence ID" value="KAF5190922.1"/>
    <property type="molecule type" value="Genomic_DNA"/>
</dbReference>
<feature type="region of interest" description="Disordered" evidence="1">
    <location>
        <begin position="220"/>
        <end position="278"/>
    </location>
</feature>
<feature type="compositionally biased region" description="Basic and acidic residues" evidence="1">
    <location>
        <begin position="156"/>
        <end position="173"/>
    </location>
</feature>
<dbReference type="Proteomes" id="UP000554482">
    <property type="component" value="Unassembled WGS sequence"/>
</dbReference>
<accession>A0A7J6W302</accession>
<evidence type="ECO:0000256" key="1">
    <source>
        <dbReference type="SAM" id="MobiDB-lite"/>
    </source>
</evidence>
<dbReference type="InterPro" id="IPR017884">
    <property type="entry name" value="SANT_dom"/>
</dbReference>
<feature type="region of interest" description="Disordered" evidence="1">
    <location>
        <begin position="114"/>
        <end position="195"/>
    </location>
</feature>
<dbReference type="PANTHER" id="PTHR37888:SF11">
    <property type="entry name" value="DNA-BINDING BROMODOMAIN-CONTAINING PROTEIN"/>
    <property type="match status" value="1"/>
</dbReference>
<dbReference type="PANTHER" id="PTHR37888">
    <property type="entry name" value="DNA-BINDING BROMODOMAIN-CONTAINING PROTEIN"/>
    <property type="match status" value="1"/>
</dbReference>
<dbReference type="Gene3D" id="1.10.10.60">
    <property type="entry name" value="Homeodomain-like"/>
    <property type="match status" value="1"/>
</dbReference>
<protein>
    <submittedName>
        <fullName evidence="3">Bromodomain-containing protein</fullName>
    </submittedName>
</protein>
<feature type="compositionally biased region" description="Polar residues" evidence="1">
    <location>
        <begin position="146"/>
        <end position="155"/>
    </location>
</feature>